<feature type="transmembrane region" description="Helical" evidence="5">
    <location>
        <begin position="297"/>
        <end position="322"/>
    </location>
</feature>
<keyword evidence="2 5" id="KW-0812">Transmembrane</keyword>
<dbReference type="InterPro" id="IPR004299">
    <property type="entry name" value="MBOAT_fam"/>
</dbReference>
<keyword evidence="3 5" id="KW-1133">Transmembrane helix</keyword>
<feature type="transmembrane region" description="Helical" evidence="5">
    <location>
        <begin position="343"/>
        <end position="364"/>
    </location>
</feature>
<dbReference type="Pfam" id="PF03062">
    <property type="entry name" value="MBOAT"/>
    <property type="match status" value="1"/>
</dbReference>
<evidence type="ECO:0000313" key="6">
    <source>
        <dbReference type="EMBL" id="PWA10210.1"/>
    </source>
</evidence>
<feature type="transmembrane region" description="Helical" evidence="5">
    <location>
        <begin position="109"/>
        <end position="126"/>
    </location>
</feature>
<evidence type="ECO:0000256" key="5">
    <source>
        <dbReference type="SAM" id="Phobius"/>
    </source>
</evidence>
<dbReference type="GO" id="GO:0016020">
    <property type="term" value="C:membrane"/>
    <property type="evidence" value="ECO:0007669"/>
    <property type="project" value="UniProtKB-SubCell"/>
</dbReference>
<keyword evidence="4 5" id="KW-0472">Membrane</keyword>
<evidence type="ECO:0000313" key="7">
    <source>
        <dbReference type="Proteomes" id="UP000245618"/>
    </source>
</evidence>
<protein>
    <recommendedName>
        <fullName evidence="8">Membrane-bound O-acyltransferase family protein</fullName>
    </recommendedName>
</protein>
<sequence>MPNISLILLFLCVILTMIAIQFFHKKNYWKVLSFTSFLFLFFISGEGIMLILYLAILTYYFSLNINRLISFKWWMVVVIMVPLLIKKIFIKESYFDTLVTPFDTTTKLISLVGLSYITFNAIGYLIDIKRKYITPETNFFKLLLYLTYFPIIFSGPLTRAKYFFSQIENISFKRDSIVNGLRLILWGLFKNLVVGARLFVLLTNINELNLKGSYYLLNGFVFFLFLYCTFSSFINIFQGISLIFNIKLNENFKNRVYLSASRDKFWKGWHISLNHWFRDYFFYSIIRFDRKRKYTNLLLFITFIAIALWHDFTIIFLTWGILNAIWLIAERKSKKYINVEGRFSFLGIVYHLVIASLLSTVFISKDVFELFKTLFGFSKYDYPFENLVTLNTFIVILLFIYMDFYERKTTSIRIDEYIEKQSAWHRYFFYYTLCLFILFLSISPKVVNFYNLF</sequence>
<dbReference type="PANTHER" id="PTHR13285:SF18">
    <property type="entry name" value="PROTEIN-CYSTEINE N-PALMITOYLTRANSFERASE RASP"/>
    <property type="match status" value="1"/>
</dbReference>
<evidence type="ECO:0000256" key="2">
    <source>
        <dbReference type="ARBA" id="ARBA00022692"/>
    </source>
</evidence>
<feature type="transmembrane region" description="Helical" evidence="5">
    <location>
        <begin position="183"/>
        <end position="202"/>
    </location>
</feature>
<reference evidence="6 7" key="1">
    <citation type="submission" date="2018-04" db="EMBL/GenBank/DDBJ databases">
        <title>Flavobacterium sp. nov., isolated from glacier ice.</title>
        <authorList>
            <person name="Liu Q."/>
            <person name="Xin Y.-H."/>
        </authorList>
    </citation>
    <scope>NUCLEOTIDE SEQUENCE [LARGE SCALE GENOMIC DNA]</scope>
    <source>
        <strain evidence="6 7">LB2P30</strain>
    </source>
</reference>
<feature type="transmembrane region" description="Helical" evidence="5">
    <location>
        <begin position="35"/>
        <end position="61"/>
    </location>
</feature>
<proteinExistence type="predicted"/>
<feature type="transmembrane region" description="Helical" evidence="5">
    <location>
        <begin position="214"/>
        <end position="237"/>
    </location>
</feature>
<gene>
    <name evidence="6" type="ORF">DB891_05805</name>
</gene>
<dbReference type="EMBL" id="QCZH01000004">
    <property type="protein sequence ID" value="PWA10210.1"/>
    <property type="molecule type" value="Genomic_DNA"/>
</dbReference>
<accession>A0A2U1JYB7</accession>
<comment type="caution">
    <text evidence="6">The sequence shown here is derived from an EMBL/GenBank/DDBJ whole genome shotgun (WGS) entry which is preliminary data.</text>
</comment>
<keyword evidence="7" id="KW-1185">Reference proteome</keyword>
<evidence type="ECO:0000256" key="4">
    <source>
        <dbReference type="ARBA" id="ARBA00023136"/>
    </source>
</evidence>
<feature type="transmembrane region" description="Helical" evidence="5">
    <location>
        <begin position="427"/>
        <end position="447"/>
    </location>
</feature>
<evidence type="ECO:0008006" key="8">
    <source>
        <dbReference type="Google" id="ProtNLM"/>
    </source>
</evidence>
<feature type="transmembrane region" description="Helical" evidence="5">
    <location>
        <begin position="138"/>
        <end position="157"/>
    </location>
</feature>
<evidence type="ECO:0000256" key="1">
    <source>
        <dbReference type="ARBA" id="ARBA00004141"/>
    </source>
</evidence>
<feature type="transmembrane region" description="Helical" evidence="5">
    <location>
        <begin position="384"/>
        <end position="406"/>
    </location>
</feature>
<feature type="transmembrane region" description="Helical" evidence="5">
    <location>
        <begin position="73"/>
        <end position="89"/>
    </location>
</feature>
<dbReference type="GO" id="GO:0016746">
    <property type="term" value="F:acyltransferase activity"/>
    <property type="evidence" value="ECO:0007669"/>
    <property type="project" value="TreeGrafter"/>
</dbReference>
<evidence type="ECO:0000256" key="3">
    <source>
        <dbReference type="ARBA" id="ARBA00022989"/>
    </source>
</evidence>
<dbReference type="InterPro" id="IPR051085">
    <property type="entry name" value="MB_O-acyltransferase"/>
</dbReference>
<dbReference type="PANTHER" id="PTHR13285">
    <property type="entry name" value="ACYLTRANSFERASE"/>
    <property type="match status" value="1"/>
</dbReference>
<dbReference type="Proteomes" id="UP000245618">
    <property type="component" value="Unassembled WGS sequence"/>
</dbReference>
<comment type="subcellular location">
    <subcellularLocation>
        <location evidence="1">Membrane</location>
        <topology evidence="1">Multi-pass membrane protein</topology>
    </subcellularLocation>
</comment>
<dbReference type="OrthoDB" id="9805788at2"/>
<dbReference type="AlphaFoldDB" id="A0A2U1JYB7"/>
<organism evidence="6 7">
    <name type="scientific">Flavobacterium laiguense</name>
    <dbReference type="NCBI Taxonomy" id="2169409"/>
    <lineage>
        <taxon>Bacteria</taxon>
        <taxon>Pseudomonadati</taxon>
        <taxon>Bacteroidota</taxon>
        <taxon>Flavobacteriia</taxon>
        <taxon>Flavobacteriales</taxon>
        <taxon>Flavobacteriaceae</taxon>
        <taxon>Flavobacterium</taxon>
    </lineage>
</organism>
<name>A0A2U1JYB7_9FLAO</name>